<dbReference type="GO" id="GO:0005524">
    <property type="term" value="F:ATP binding"/>
    <property type="evidence" value="ECO:0007669"/>
    <property type="project" value="UniProtKB-KW"/>
</dbReference>
<dbReference type="SFLD" id="SFLDG01129">
    <property type="entry name" value="C1.5:_HAD__Beta-PGM__Phosphata"/>
    <property type="match status" value="1"/>
</dbReference>
<organism evidence="9 10">
    <name type="scientific">Tetracentron sinense</name>
    <name type="common">Spur-leaf</name>
    <dbReference type="NCBI Taxonomy" id="13715"/>
    <lineage>
        <taxon>Eukaryota</taxon>
        <taxon>Viridiplantae</taxon>
        <taxon>Streptophyta</taxon>
        <taxon>Embryophyta</taxon>
        <taxon>Tracheophyta</taxon>
        <taxon>Spermatophyta</taxon>
        <taxon>Magnoliopsida</taxon>
        <taxon>Trochodendrales</taxon>
        <taxon>Trochodendraceae</taxon>
        <taxon>Tetracentron</taxon>
    </lineage>
</organism>
<dbReference type="Pfam" id="PF01687">
    <property type="entry name" value="Flavokinase"/>
    <property type="match status" value="1"/>
</dbReference>
<dbReference type="PANTHER" id="PTHR18901">
    <property type="entry name" value="2-DEOXYGLUCOSE-6-PHOSPHATE PHOSPHATASE 2"/>
    <property type="match status" value="1"/>
</dbReference>
<keyword evidence="4" id="KW-0288">FMN</keyword>
<dbReference type="GO" id="GO:0006114">
    <property type="term" value="P:glycerol biosynthetic process"/>
    <property type="evidence" value="ECO:0007669"/>
    <property type="project" value="TreeGrafter"/>
</dbReference>
<dbReference type="PRINTS" id="PR00413">
    <property type="entry name" value="HADHALOGNASE"/>
</dbReference>
<keyword evidence="7" id="KW-0067">ATP-binding</keyword>
<dbReference type="InterPro" id="IPR036412">
    <property type="entry name" value="HAD-like_sf"/>
</dbReference>
<dbReference type="InterPro" id="IPR023465">
    <property type="entry name" value="Riboflavin_kinase_dom_sf"/>
</dbReference>
<evidence type="ECO:0000256" key="2">
    <source>
        <dbReference type="ARBA" id="ARBA00012105"/>
    </source>
</evidence>
<dbReference type="GO" id="GO:0008531">
    <property type="term" value="F:riboflavin kinase activity"/>
    <property type="evidence" value="ECO:0007669"/>
    <property type="project" value="UniProtKB-EC"/>
</dbReference>
<evidence type="ECO:0000313" key="10">
    <source>
        <dbReference type="Proteomes" id="UP000655225"/>
    </source>
</evidence>
<dbReference type="InterPro" id="IPR015865">
    <property type="entry name" value="Riboflavin_kinase_bac/euk"/>
</dbReference>
<dbReference type="OrthoDB" id="276388at2759"/>
<dbReference type="PANTHER" id="PTHR18901:SF44">
    <property type="entry name" value="OS01G0757900 PROTEIN"/>
    <property type="match status" value="1"/>
</dbReference>
<dbReference type="Gene3D" id="1.10.150.240">
    <property type="entry name" value="Putative phosphatase, domain 2"/>
    <property type="match status" value="1"/>
</dbReference>
<protein>
    <recommendedName>
        <fullName evidence="2">riboflavin kinase</fullName>
        <ecNumber evidence="2">2.7.1.26</ecNumber>
    </recommendedName>
</protein>
<dbReference type="SUPFAM" id="SSF56784">
    <property type="entry name" value="HAD-like"/>
    <property type="match status" value="1"/>
</dbReference>
<dbReference type="SFLD" id="SFLDG01135">
    <property type="entry name" value="C1.5.6:_HAD__Beta-PGM__Phospha"/>
    <property type="match status" value="1"/>
</dbReference>
<dbReference type="AlphaFoldDB" id="A0A834ZTX4"/>
<dbReference type="FunFam" id="3.40.50.1000:FF:000119">
    <property type="entry name" value="Bifunctional riboflavin kinase/FMN phosphatase"/>
    <property type="match status" value="1"/>
</dbReference>
<reference evidence="9 10" key="1">
    <citation type="submission" date="2020-04" db="EMBL/GenBank/DDBJ databases">
        <title>Plant Genome Project.</title>
        <authorList>
            <person name="Zhang R.-G."/>
        </authorList>
    </citation>
    <scope>NUCLEOTIDE SEQUENCE [LARGE SCALE GENOMIC DNA]</scope>
    <source>
        <strain evidence="9">YNK0</strain>
        <tissue evidence="9">Leaf</tissue>
    </source>
</reference>
<dbReference type="GO" id="GO:0043136">
    <property type="term" value="F:sn-glycerol 3-phosphatase activity"/>
    <property type="evidence" value="ECO:0007669"/>
    <property type="project" value="TreeGrafter"/>
</dbReference>
<keyword evidence="10" id="KW-1185">Reference proteome</keyword>
<keyword evidence="6" id="KW-0547">Nucleotide-binding</keyword>
<dbReference type="Gene3D" id="3.40.50.1000">
    <property type="entry name" value="HAD superfamily/HAD-like"/>
    <property type="match status" value="1"/>
</dbReference>
<dbReference type="Pfam" id="PF00702">
    <property type="entry name" value="Hydrolase"/>
    <property type="match status" value="1"/>
</dbReference>
<dbReference type="Gene3D" id="2.40.30.30">
    <property type="entry name" value="Riboflavin kinase-like"/>
    <property type="match status" value="1"/>
</dbReference>
<proteinExistence type="predicted"/>
<dbReference type="OMA" id="YEYVPDQ"/>
<evidence type="ECO:0000256" key="1">
    <source>
        <dbReference type="ARBA" id="ARBA00005201"/>
    </source>
</evidence>
<evidence type="ECO:0000256" key="6">
    <source>
        <dbReference type="ARBA" id="ARBA00022741"/>
    </source>
</evidence>
<gene>
    <name evidence="9" type="ORF">HHK36_001743</name>
</gene>
<dbReference type="UniPathway" id="UPA00276">
    <property type="reaction ID" value="UER00406"/>
</dbReference>
<dbReference type="PROSITE" id="PS01228">
    <property type="entry name" value="COF_1"/>
    <property type="match status" value="1"/>
</dbReference>
<dbReference type="Proteomes" id="UP000655225">
    <property type="component" value="Unassembled WGS sequence"/>
</dbReference>
<keyword evidence="3" id="KW-0285">Flavoprotein</keyword>
<evidence type="ECO:0000256" key="7">
    <source>
        <dbReference type="ARBA" id="ARBA00022840"/>
    </source>
</evidence>
<evidence type="ECO:0000313" key="9">
    <source>
        <dbReference type="EMBL" id="KAF8413750.1"/>
    </source>
</evidence>
<dbReference type="InterPro" id="IPR023214">
    <property type="entry name" value="HAD_sf"/>
</dbReference>
<dbReference type="GO" id="GO:0009398">
    <property type="term" value="P:FMN biosynthetic process"/>
    <property type="evidence" value="ECO:0007669"/>
    <property type="project" value="UniProtKB-UniPathway"/>
</dbReference>
<accession>A0A834ZTX4</accession>
<dbReference type="EC" id="2.7.1.26" evidence="2"/>
<dbReference type="InterPro" id="IPR006439">
    <property type="entry name" value="HAD-SF_hydro_IA"/>
</dbReference>
<evidence type="ECO:0000256" key="5">
    <source>
        <dbReference type="ARBA" id="ARBA00022679"/>
    </source>
</evidence>
<evidence type="ECO:0000256" key="3">
    <source>
        <dbReference type="ARBA" id="ARBA00022630"/>
    </source>
</evidence>
<evidence type="ECO:0000256" key="4">
    <source>
        <dbReference type="ARBA" id="ARBA00022643"/>
    </source>
</evidence>
<dbReference type="NCBIfam" id="TIGR01509">
    <property type="entry name" value="HAD-SF-IA-v3"/>
    <property type="match status" value="1"/>
</dbReference>
<comment type="pathway">
    <text evidence="1">Cofactor biosynthesis; FMN biosynthesis; FMN from riboflavin (ATP route): step 1/1.</text>
</comment>
<evidence type="ECO:0000259" key="8">
    <source>
        <dbReference type="Pfam" id="PF01687"/>
    </source>
</evidence>
<comment type="caution">
    <text evidence="9">The sequence shown here is derived from an EMBL/GenBank/DDBJ whole genome shotgun (WGS) entry which is preliminary data.</text>
</comment>
<dbReference type="EMBL" id="JABCRI010000001">
    <property type="protein sequence ID" value="KAF8413750.1"/>
    <property type="molecule type" value="Genomic_DNA"/>
</dbReference>
<keyword evidence="5" id="KW-0808">Transferase</keyword>
<dbReference type="SFLD" id="SFLDS00003">
    <property type="entry name" value="Haloacid_Dehalogenase"/>
    <property type="match status" value="1"/>
</dbReference>
<dbReference type="InterPro" id="IPR023198">
    <property type="entry name" value="PGP-like_dom2"/>
</dbReference>
<name>A0A834ZTX4_TETSI</name>
<dbReference type="GO" id="GO:0009231">
    <property type="term" value="P:riboflavin biosynthetic process"/>
    <property type="evidence" value="ECO:0007669"/>
    <property type="project" value="InterPro"/>
</dbReference>
<sequence length="395" mass="43689">MSCSKCQCCNAKTQILAVILDLDGTLLNSEKATKSVLKDFLRKYGKVLDIEKEDNRLGVLHKESSAAIVIDYDLPLMPEQYSKEIMPLYQERQVSSLYLSLWVQAKALPGANRLIRHLHKHGVPLALASNSIRRNIETKVSHQQGWKEFFSVIIGSDEVNSGKPSPDIFLEAARRMSVDADRCLVIEDSLVGVTAAKAAGMKVVAVPSLQAQADRYSIANSVLHSLLEFRPELWGLPPFEDWVQNALPIEPMSVKGLISKGFLCEYADDDPTALPDQVSGVYFGWAKHGTDGISKVVVCIGWERRCCTAKRVIKLCLIDGISDYISDQQLQLLLVGYIRELSKVNGSTNIEILEEDKSIATAALDLPIFAHHISNPLIVEASLVEDDCTTLTEPE</sequence>
<feature type="domain" description="Riboflavin kinase" evidence="8">
    <location>
        <begin position="278"/>
        <end position="349"/>
    </location>
</feature>
<dbReference type="SUPFAM" id="SSF82114">
    <property type="entry name" value="Riboflavin kinase-like"/>
    <property type="match status" value="1"/>
</dbReference>